<sequence>MVRKAGRSPLIPTAIRSDGAMPSEVFEWNCPDVAIWLRNMGLGQYADVFADEHKAGDIKRISKAIDVLKKSNLITPQSSPRMSESQDDVLLCVEYNQRRKMSISGEDVYVTTKQSAFITDEDMVDTISSSGDIQSVRLISRDEVNITHVSSYPQFFSVIFHQCGLFL</sequence>
<evidence type="ECO:0000313" key="2">
    <source>
        <dbReference type="Proteomes" id="UP000095283"/>
    </source>
</evidence>
<name>A0A1I7XFP0_HETBA</name>
<dbReference type="Gene3D" id="1.10.150.50">
    <property type="entry name" value="Transcription Factor, Ets-1"/>
    <property type="match status" value="1"/>
</dbReference>
<dbReference type="Proteomes" id="UP000095283">
    <property type="component" value="Unplaced"/>
</dbReference>
<accession>A0A1I7XFP0</accession>
<dbReference type="PROSITE" id="PS50105">
    <property type="entry name" value="SAM_DOMAIN"/>
    <property type="match status" value="1"/>
</dbReference>
<dbReference type="WBParaSite" id="Hba_16294">
    <property type="protein sequence ID" value="Hba_16294"/>
    <property type="gene ID" value="Hba_16294"/>
</dbReference>
<protein>
    <submittedName>
        <fullName evidence="3">SAM domain-containing protein</fullName>
    </submittedName>
</protein>
<dbReference type="AlphaFoldDB" id="A0A1I7XFP0"/>
<dbReference type="InterPro" id="IPR013761">
    <property type="entry name" value="SAM/pointed_sf"/>
</dbReference>
<proteinExistence type="predicted"/>
<keyword evidence="2" id="KW-1185">Reference proteome</keyword>
<evidence type="ECO:0000259" key="1">
    <source>
        <dbReference type="PROSITE" id="PS50105"/>
    </source>
</evidence>
<evidence type="ECO:0000313" key="3">
    <source>
        <dbReference type="WBParaSite" id="Hba_16294"/>
    </source>
</evidence>
<organism evidence="2 3">
    <name type="scientific">Heterorhabditis bacteriophora</name>
    <name type="common">Entomopathogenic nematode worm</name>
    <dbReference type="NCBI Taxonomy" id="37862"/>
    <lineage>
        <taxon>Eukaryota</taxon>
        <taxon>Metazoa</taxon>
        <taxon>Ecdysozoa</taxon>
        <taxon>Nematoda</taxon>
        <taxon>Chromadorea</taxon>
        <taxon>Rhabditida</taxon>
        <taxon>Rhabditina</taxon>
        <taxon>Rhabditomorpha</taxon>
        <taxon>Strongyloidea</taxon>
        <taxon>Heterorhabditidae</taxon>
        <taxon>Heterorhabditis</taxon>
    </lineage>
</organism>
<reference evidence="3" key="1">
    <citation type="submission" date="2016-11" db="UniProtKB">
        <authorList>
            <consortium name="WormBaseParasite"/>
        </authorList>
    </citation>
    <scope>IDENTIFICATION</scope>
</reference>
<dbReference type="SUPFAM" id="SSF47769">
    <property type="entry name" value="SAM/Pointed domain"/>
    <property type="match status" value="1"/>
</dbReference>
<dbReference type="InterPro" id="IPR001660">
    <property type="entry name" value="SAM"/>
</dbReference>
<feature type="domain" description="SAM" evidence="1">
    <location>
        <begin position="28"/>
        <end position="58"/>
    </location>
</feature>